<reference evidence="2 3" key="1">
    <citation type="submission" date="2022-11" db="EMBL/GenBank/DDBJ databases">
        <title>Mucor velutinosus strain NIH1002 WGS.</title>
        <authorList>
            <person name="Subramanian P."/>
            <person name="Mullikin J.C."/>
            <person name="Segre J.A."/>
            <person name="Zelazny A.M."/>
        </authorList>
    </citation>
    <scope>NUCLEOTIDE SEQUENCE [LARGE SCALE GENOMIC DNA]</scope>
    <source>
        <strain evidence="2 3">NIH1002</strain>
    </source>
</reference>
<dbReference type="EC" id="1.3.1.34" evidence="2"/>
<dbReference type="GeneID" id="89946178"/>
<evidence type="ECO:0000313" key="2">
    <source>
        <dbReference type="EMBL" id="KAK4514871.1"/>
    </source>
</evidence>
<feature type="transmembrane region" description="Helical" evidence="1">
    <location>
        <begin position="207"/>
        <end position="228"/>
    </location>
</feature>
<name>A0AAN7DH89_9FUNG</name>
<keyword evidence="1" id="KW-0812">Transmembrane</keyword>
<feature type="transmembrane region" description="Helical" evidence="1">
    <location>
        <begin position="6"/>
        <end position="29"/>
    </location>
</feature>
<accession>A0AAN7DH89</accession>
<feature type="transmembrane region" description="Helical" evidence="1">
    <location>
        <begin position="36"/>
        <end position="54"/>
    </location>
</feature>
<feature type="transmembrane region" description="Helical" evidence="1">
    <location>
        <begin position="103"/>
        <end position="126"/>
    </location>
</feature>
<sequence length="293" mass="33309">MISTVAALYITTVALEAVLSVFITIKTFLQPRKVRYVMLIFSLITLAASIVNTLSHLNLITSHWNSFAYLVSTLFMLALHYWLNLDIGKHLRVGGIDWKHPLVLAGAAGLGGSMTCLTTQVIILLIRNEPYPIRAAFITGVCLAIACDGAAYMYSFSSLIYLKKHRIHEGQAKTTSLGVWFLLIQSTWYMVYGVLYIWFFFQSWEYFQALLVLDYLARFVLCLMFTWAPPNFVITFMAGRLFSDLSHKSITLNDKADYHTHTQTQDKVQEDDIESNNRNDMFYASHVAIVSSK</sequence>
<proteinExistence type="predicted"/>
<dbReference type="Proteomes" id="UP001304243">
    <property type="component" value="Unassembled WGS sequence"/>
</dbReference>
<keyword evidence="3" id="KW-1185">Reference proteome</keyword>
<protein>
    <submittedName>
        <fullName evidence="2">Peroxisomal 2 4-dienoyl-CoA reductase sps19</fullName>
        <ecNumber evidence="2">1.3.1.34</ecNumber>
    </submittedName>
</protein>
<dbReference type="EMBL" id="JASEJX010000015">
    <property type="protein sequence ID" value="KAK4514871.1"/>
    <property type="molecule type" value="Genomic_DNA"/>
</dbReference>
<dbReference type="GO" id="GO:0008670">
    <property type="term" value="F:2,4-dienoyl-CoA reductase (NADPH) activity"/>
    <property type="evidence" value="ECO:0007669"/>
    <property type="project" value="UniProtKB-EC"/>
</dbReference>
<evidence type="ECO:0000256" key="1">
    <source>
        <dbReference type="SAM" id="Phobius"/>
    </source>
</evidence>
<dbReference type="RefSeq" id="XP_064681537.1">
    <property type="nucleotide sequence ID" value="XM_064821851.1"/>
</dbReference>
<evidence type="ECO:0000313" key="3">
    <source>
        <dbReference type="Proteomes" id="UP001304243"/>
    </source>
</evidence>
<feature type="transmembrane region" description="Helical" evidence="1">
    <location>
        <begin position="132"/>
        <end position="156"/>
    </location>
</feature>
<dbReference type="AlphaFoldDB" id="A0AAN7DH89"/>
<feature type="transmembrane region" description="Helical" evidence="1">
    <location>
        <begin position="66"/>
        <end position="83"/>
    </location>
</feature>
<keyword evidence="1" id="KW-1133">Transmembrane helix</keyword>
<keyword evidence="2" id="KW-0560">Oxidoreductase</keyword>
<organism evidence="2 3">
    <name type="scientific">Mucor velutinosus</name>
    <dbReference type="NCBI Taxonomy" id="708070"/>
    <lineage>
        <taxon>Eukaryota</taxon>
        <taxon>Fungi</taxon>
        <taxon>Fungi incertae sedis</taxon>
        <taxon>Mucoromycota</taxon>
        <taxon>Mucoromycotina</taxon>
        <taxon>Mucoromycetes</taxon>
        <taxon>Mucorales</taxon>
        <taxon>Mucorineae</taxon>
        <taxon>Mucoraceae</taxon>
        <taxon>Mucor</taxon>
    </lineage>
</organism>
<keyword evidence="1" id="KW-0472">Membrane</keyword>
<comment type="caution">
    <text evidence="2">The sequence shown here is derived from an EMBL/GenBank/DDBJ whole genome shotgun (WGS) entry which is preliminary data.</text>
</comment>
<feature type="transmembrane region" description="Helical" evidence="1">
    <location>
        <begin position="177"/>
        <end position="201"/>
    </location>
</feature>
<gene>
    <name evidence="2" type="primary">SPS19</name>
    <name evidence="2" type="ORF">ATC70_002476</name>
</gene>